<evidence type="ECO:0000313" key="1">
    <source>
        <dbReference type="EMBL" id="AFZ36201.1"/>
    </source>
</evidence>
<accession>K9XVT8</accession>
<name>K9XVT8_STAC7</name>
<protein>
    <submittedName>
        <fullName evidence="1">Uncharacterized protein</fullName>
    </submittedName>
</protein>
<dbReference type="KEGG" id="scs:Sta7437_2672"/>
<evidence type="ECO:0000313" key="2">
    <source>
        <dbReference type="Proteomes" id="UP000010473"/>
    </source>
</evidence>
<sequence>MRQDSKLIGVANVGEDLSKKVKEVIVIEKIKTKVLKLF</sequence>
<gene>
    <name evidence="1" type="ordered locus">Sta7437_2672</name>
</gene>
<keyword evidence="2" id="KW-1185">Reference proteome</keyword>
<dbReference type="EMBL" id="CP003653">
    <property type="protein sequence ID" value="AFZ36201.1"/>
    <property type="molecule type" value="Genomic_DNA"/>
</dbReference>
<dbReference type="AlphaFoldDB" id="K9XVT8"/>
<dbReference type="Proteomes" id="UP000010473">
    <property type="component" value="Chromosome"/>
</dbReference>
<proteinExistence type="predicted"/>
<reference evidence="2" key="1">
    <citation type="journal article" date="2013" name="Proc. Natl. Acad. Sci. U.S.A.">
        <title>Improving the coverage of the cyanobacterial phylum using diversity-driven genome sequencing.</title>
        <authorList>
            <person name="Shih P.M."/>
            <person name="Wu D."/>
            <person name="Latifi A."/>
            <person name="Axen S.D."/>
            <person name="Fewer D.P."/>
            <person name="Talla E."/>
            <person name="Calteau A."/>
            <person name="Cai F."/>
            <person name="Tandeau de Marsac N."/>
            <person name="Rippka R."/>
            <person name="Herdman M."/>
            <person name="Sivonen K."/>
            <person name="Coursin T."/>
            <person name="Laurent T."/>
            <person name="Goodwin L."/>
            <person name="Nolan M."/>
            <person name="Davenport K.W."/>
            <person name="Han C.S."/>
            <person name="Rubin E.M."/>
            <person name="Eisen J.A."/>
            <person name="Woyke T."/>
            <person name="Gugger M."/>
            <person name="Kerfeld C.A."/>
        </authorList>
    </citation>
    <scope>NUCLEOTIDE SEQUENCE [LARGE SCALE GENOMIC DNA]</scope>
    <source>
        <strain evidence="2">ATCC 29371 / PCC 7437</strain>
    </source>
</reference>
<dbReference type="HOGENOM" id="CLU_3333232_0_0_3"/>
<organism evidence="1 2">
    <name type="scientific">Stanieria cyanosphaera (strain ATCC 29371 / PCC 7437)</name>
    <dbReference type="NCBI Taxonomy" id="111780"/>
    <lineage>
        <taxon>Bacteria</taxon>
        <taxon>Bacillati</taxon>
        <taxon>Cyanobacteriota</taxon>
        <taxon>Cyanophyceae</taxon>
        <taxon>Pleurocapsales</taxon>
        <taxon>Dermocarpellaceae</taxon>
        <taxon>Stanieria</taxon>
    </lineage>
</organism>